<sequence length="204" mass="22620">MNKSLSVLIYALVWVVLVLIQSLLLSGNGANVAFWQQPSRYYSVWFVDLYLIILFYANYYGFAVSFIRRRMFKQYVWLAVLVAVIGLLLPVIFYHAFHWTLPGTAPEAVPFSSLGAVGAIAVMAIGLAVRGVGEWVKLEAANKELKDEIQTLQKKLAGTGTPAVTAKPERNDEDGKTPIAPLETPDQNNQRTGMFGKLNDDTPL</sequence>
<feature type="transmembrane region" description="Helical" evidence="2">
    <location>
        <begin position="7"/>
        <end position="24"/>
    </location>
</feature>
<feature type="transmembrane region" description="Helical" evidence="2">
    <location>
        <begin position="44"/>
        <end position="63"/>
    </location>
</feature>
<evidence type="ECO:0008006" key="5">
    <source>
        <dbReference type="Google" id="ProtNLM"/>
    </source>
</evidence>
<dbReference type="AlphaFoldDB" id="A0A379DHE2"/>
<feature type="compositionally biased region" description="Basic and acidic residues" evidence="1">
    <location>
        <begin position="167"/>
        <end position="176"/>
    </location>
</feature>
<gene>
    <name evidence="3" type="ORF">NCTC13100_00915</name>
</gene>
<feature type="region of interest" description="Disordered" evidence="1">
    <location>
        <begin position="158"/>
        <end position="204"/>
    </location>
</feature>
<protein>
    <recommendedName>
        <fullName evidence="5">Histidine kinase</fullName>
    </recommendedName>
</protein>
<evidence type="ECO:0000256" key="2">
    <source>
        <dbReference type="SAM" id="Phobius"/>
    </source>
</evidence>
<dbReference type="EMBL" id="UGTI01000001">
    <property type="protein sequence ID" value="SUB77776.1"/>
    <property type="molecule type" value="Genomic_DNA"/>
</dbReference>
<evidence type="ECO:0000256" key="1">
    <source>
        <dbReference type="SAM" id="MobiDB-lite"/>
    </source>
</evidence>
<feature type="transmembrane region" description="Helical" evidence="2">
    <location>
        <begin position="75"/>
        <end position="97"/>
    </location>
</feature>
<dbReference type="Proteomes" id="UP000254263">
    <property type="component" value="Unassembled WGS sequence"/>
</dbReference>
<feature type="transmembrane region" description="Helical" evidence="2">
    <location>
        <begin position="109"/>
        <end position="129"/>
    </location>
</feature>
<accession>A0A379DHE2</accession>
<name>A0A379DHE2_9PORP</name>
<proteinExistence type="predicted"/>
<evidence type="ECO:0000313" key="4">
    <source>
        <dbReference type="Proteomes" id="UP000254263"/>
    </source>
</evidence>
<keyword evidence="2" id="KW-0472">Membrane</keyword>
<keyword evidence="2" id="KW-1133">Transmembrane helix</keyword>
<keyword evidence="2" id="KW-0812">Transmembrane</keyword>
<organism evidence="3 4">
    <name type="scientific">Porphyromonas macacae</name>
    <dbReference type="NCBI Taxonomy" id="28115"/>
    <lineage>
        <taxon>Bacteria</taxon>
        <taxon>Pseudomonadati</taxon>
        <taxon>Bacteroidota</taxon>
        <taxon>Bacteroidia</taxon>
        <taxon>Bacteroidales</taxon>
        <taxon>Porphyromonadaceae</taxon>
        <taxon>Porphyromonas</taxon>
    </lineage>
</organism>
<evidence type="ECO:0000313" key="3">
    <source>
        <dbReference type="EMBL" id="SUB77776.1"/>
    </source>
</evidence>
<reference evidence="3 4" key="1">
    <citation type="submission" date="2018-06" db="EMBL/GenBank/DDBJ databases">
        <authorList>
            <consortium name="Pathogen Informatics"/>
            <person name="Doyle S."/>
        </authorList>
    </citation>
    <scope>NUCLEOTIDE SEQUENCE [LARGE SCALE GENOMIC DNA]</scope>
    <source>
        <strain evidence="3 4">NCTC13100</strain>
    </source>
</reference>
<dbReference type="RefSeq" id="WP_051074582.1">
    <property type="nucleotide sequence ID" value="NZ_UGTI01000001.1"/>
</dbReference>